<comment type="caution">
    <text evidence="6">The sequence shown here is derived from an EMBL/GenBank/DDBJ whole genome shotgun (WGS) entry which is preliminary data.</text>
</comment>
<evidence type="ECO:0000256" key="2">
    <source>
        <dbReference type="ARBA" id="ARBA00005647"/>
    </source>
</evidence>
<dbReference type="PANTHER" id="PTHR10792">
    <property type="entry name" value="60S RIBOSOMAL PROTEIN L24"/>
    <property type="match status" value="1"/>
</dbReference>
<dbReference type="SUPFAM" id="SSF57716">
    <property type="entry name" value="Glucocorticoid receptor-like (DNA-binding domain)"/>
    <property type="match status" value="1"/>
</dbReference>
<dbReference type="Pfam" id="PF01246">
    <property type="entry name" value="Ribosomal_L24e"/>
    <property type="match status" value="1"/>
</dbReference>
<dbReference type="EMBL" id="ATCN01000012">
    <property type="protein sequence ID" value="EPR80097.1"/>
    <property type="molecule type" value="Genomic_DNA"/>
</dbReference>
<keyword evidence="3" id="KW-0690">Ribosome biogenesis</keyword>
<dbReference type="OrthoDB" id="10262490at2759"/>
<protein>
    <submittedName>
        <fullName evidence="6">60S ribosomal protein L24</fullName>
    </submittedName>
</protein>
<dbReference type="Proteomes" id="UP000014978">
    <property type="component" value="Unassembled WGS sequence"/>
</dbReference>
<dbReference type="PANTHER" id="PTHR10792:SF8">
    <property type="entry name" value="RIBOSOME BIOGENESIS PROTEIN RLP24-RELATED"/>
    <property type="match status" value="1"/>
</dbReference>
<dbReference type="GO" id="GO:0005840">
    <property type="term" value="C:ribosome"/>
    <property type="evidence" value="ECO:0007669"/>
    <property type="project" value="UniProtKB-KW"/>
</dbReference>
<dbReference type="InParanoid" id="S7WEA5"/>
<sequence>MRIEKCYFCSSSIYPGHGTRFIRGDCTNFFFCRSKCRNAFKKKWNPRKSKWTKAFRIATRKEIITDNIFERRKDTLPHYNREEIIKTVNLIPAITELRYQKQDFYYKDRMLSIHEKNKKEDMRILEIHKNLCDKENNIKEERIKEIEQISKSN</sequence>
<dbReference type="FunFam" id="2.30.170.20:FF:000001">
    <property type="entry name" value="probable ribosome biogenesis protein RLP24"/>
    <property type="match status" value="1"/>
</dbReference>
<dbReference type="InterPro" id="IPR011017">
    <property type="entry name" value="TRASH_dom"/>
</dbReference>
<comment type="subcellular location">
    <subcellularLocation>
        <location evidence="1">Nucleus</location>
    </subcellularLocation>
</comment>
<accession>S7WEA5</accession>
<dbReference type="AlphaFoldDB" id="S7WEA5"/>
<dbReference type="OMA" id="TCYFCSG"/>
<dbReference type="CDD" id="cd00472">
    <property type="entry name" value="Ribosomal_L24e_L24"/>
    <property type="match status" value="1"/>
</dbReference>
<dbReference type="GO" id="GO:0042273">
    <property type="term" value="P:ribosomal large subunit biogenesis"/>
    <property type="evidence" value="ECO:0007669"/>
    <property type="project" value="TreeGrafter"/>
</dbReference>
<dbReference type="Gene3D" id="2.30.170.20">
    <property type="entry name" value="Ribosomal protein L24e"/>
    <property type="match status" value="1"/>
</dbReference>
<dbReference type="InterPro" id="IPR000988">
    <property type="entry name" value="Ribosomal_eL24-rel_N"/>
</dbReference>
<keyword evidence="6" id="KW-0689">Ribosomal protein</keyword>
<keyword evidence="7" id="KW-1185">Reference proteome</keyword>
<organism evidence="6 7">
    <name type="scientific">Spraguea lophii (strain 42_110)</name>
    <name type="common">Microsporidian parasite</name>
    <dbReference type="NCBI Taxonomy" id="1358809"/>
    <lineage>
        <taxon>Eukaryota</taxon>
        <taxon>Fungi</taxon>
        <taxon>Fungi incertae sedis</taxon>
        <taxon>Microsporidia</taxon>
        <taxon>Spragueidae</taxon>
        <taxon>Spraguea</taxon>
    </lineage>
</organism>
<reference evidence="7" key="1">
    <citation type="journal article" date="2013" name="PLoS Genet.">
        <title>The genome of Spraguea lophii and the basis of host-microsporidian interactions.</title>
        <authorList>
            <person name="Campbell S.E."/>
            <person name="Williams T.A."/>
            <person name="Yousuf A."/>
            <person name="Soanes D.M."/>
            <person name="Paszkiewicz K.H."/>
            <person name="Williams B.A.P."/>
        </authorList>
    </citation>
    <scope>NUCLEOTIDE SEQUENCE [LARGE SCALE GENOMIC DNA]</scope>
    <source>
        <strain evidence="7">42_110</strain>
    </source>
</reference>
<dbReference type="STRING" id="1358809.S7WEA5"/>
<dbReference type="PROSITE" id="PS01073">
    <property type="entry name" value="RIBOSOMAL_L24E"/>
    <property type="match status" value="1"/>
</dbReference>
<gene>
    <name evidence="6" type="ORF">SLOPH_2195</name>
</gene>
<feature type="domain" description="TRASH" evidence="5">
    <location>
        <begin position="6"/>
        <end position="44"/>
    </location>
</feature>
<evidence type="ECO:0000313" key="7">
    <source>
        <dbReference type="Proteomes" id="UP000014978"/>
    </source>
</evidence>
<keyword evidence="6" id="KW-0687">Ribonucleoprotein</keyword>
<dbReference type="SMART" id="SM00746">
    <property type="entry name" value="TRASH"/>
    <property type="match status" value="1"/>
</dbReference>
<dbReference type="InterPro" id="IPR056366">
    <property type="entry name" value="Ribosomal_eL24"/>
</dbReference>
<evidence type="ECO:0000256" key="3">
    <source>
        <dbReference type="ARBA" id="ARBA00022517"/>
    </source>
</evidence>
<evidence type="ECO:0000256" key="4">
    <source>
        <dbReference type="ARBA" id="ARBA00023242"/>
    </source>
</evidence>
<proteinExistence type="inferred from homology"/>
<dbReference type="GO" id="GO:0003735">
    <property type="term" value="F:structural constituent of ribosome"/>
    <property type="evidence" value="ECO:0007669"/>
    <property type="project" value="InterPro"/>
</dbReference>
<name>S7WEA5_SPRLO</name>
<keyword evidence="4" id="KW-0539">Nucleus</keyword>
<dbReference type="InterPro" id="IPR023442">
    <property type="entry name" value="Ribosomal_eL24_CS"/>
</dbReference>
<comment type="similarity">
    <text evidence="2">Belongs to the eukaryotic ribosomal protein eL24 family.</text>
</comment>
<evidence type="ECO:0000313" key="6">
    <source>
        <dbReference type="EMBL" id="EPR80097.1"/>
    </source>
</evidence>
<dbReference type="VEuPathDB" id="MicrosporidiaDB:SLOPH_2195"/>
<evidence type="ECO:0000259" key="5">
    <source>
        <dbReference type="SMART" id="SM00746"/>
    </source>
</evidence>
<dbReference type="GO" id="GO:0005730">
    <property type="term" value="C:nucleolus"/>
    <property type="evidence" value="ECO:0007669"/>
    <property type="project" value="TreeGrafter"/>
</dbReference>
<evidence type="ECO:0000256" key="1">
    <source>
        <dbReference type="ARBA" id="ARBA00004123"/>
    </source>
</evidence>
<dbReference type="FunCoup" id="S7WEA5">
    <property type="interactions" value="220"/>
</dbReference>
<dbReference type="HOGENOM" id="CLU_089419_2_2_1"/>
<dbReference type="InterPro" id="IPR038630">
    <property type="entry name" value="L24e/L24_sf"/>
</dbReference>